<comment type="caution">
    <text evidence="1">The sequence shown here is derived from an EMBL/GenBank/DDBJ whole genome shotgun (WGS) entry which is preliminary data.</text>
</comment>
<evidence type="ECO:0000313" key="1">
    <source>
        <dbReference type="EMBL" id="GFH07611.1"/>
    </source>
</evidence>
<reference evidence="1 2" key="1">
    <citation type="submission" date="2020-02" db="EMBL/GenBank/DDBJ databases">
        <title>Draft genome sequence of Haematococcus lacustris strain NIES-144.</title>
        <authorList>
            <person name="Morimoto D."/>
            <person name="Nakagawa S."/>
            <person name="Yoshida T."/>
            <person name="Sawayama S."/>
        </authorList>
    </citation>
    <scope>NUCLEOTIDE SEQUENCE [LARGE SCALE GENOMIC DNA]</scope>
    <source>
        <strain evidence="1 2">NIES-144</strain>
    </source>
</reference>
<dbReference type="Proteomes" id="UP000485058">
    <property type="component" value="Unassembled WGS sequence"/>
</dbReference>
<feature type="non-terminal residue" evidence="1">
    <location>
        <position position="66"/>
    </location>
</feature>
<keyword evidence="2" id="KW-1185">Reference proteome</keyword>
<sequence length="66" mass="7250">MDVLSQEDVAYRLGYDDVNESLCSQPIVYGLLRRLGLSRKAILLGESNSAFAKLSTWMGQPAMLSA</sequence>
<evidence type="ECO:0000313" key="2">
    <source>
        <dbReference type="Proteomes" id="UP000485058"/>
    </source>
</evidence>
<dbReference type="AlphaFoldDB" id="A0A699YDY2"/>
<organism evidence="1 2">
    <name type="scientific">Haematococcus lacustris</name>
    <name type="common">Green alga</name>
    <name type="synonym">Haematococcus pluvialis</name>
    <dbReference type="NCBI Taxonomy" id="44745"/>
    <lineage>
        <taxon>Eukaryota</taxon>
        <taxon>Viridiplantae</taxon>
        <taxon>Chlorophyta</taxon>
        <taxon>core chlorophytes</taxon>
        <taxon>Chlorophyceae</taxon>
        <taxon>CS clade</taxon>
        <taxon>Chlamydomonadales</taxon>
        <taxon>Haematococcaceae</taxon>
        <taxon>Haematococcus</taxon>
    </lineage>
</organism>
<proteinExistence type="predicted"/>
<accession>A0A699YDY2</accession>
<protein>
    <submittedName>
        <fullName evidence="1">FKS1_dom1 domain-containing protein</fullName>
    </submittedName>
</protein>
<name>A0A699YDY2_HAELA</name>
<gene>
    <name evidence="1" type="ORF">HaLaN_02439</name>
</gene>
<feature type="non-terminal residue" evidence="1">
    <location>
        <position position="1"/>
    </location>
</feature>
<dbReference type="EMBL" id="BLLF01000105">
    <property type="protein sequence ID" value="GFH07611.1"/>
    <property type="molecule type" value="Genomic_DNA"/>
</dbReference>